<comment type="similarity">
    <text evidence="2">Belongs to the bacterial solute-binding protein SsuA/TauA family.</text>
</comment>
<dbReference type="PROSITE" id="PS51318">
    <property type="entry name" value="TAT"/>
    <property type="match status" value="1"/>
</dbReference>
<gene>
    <name evidence="6" type="ORF">OG398_05655</name>
</gene>
<feature type="domain" description="SsuA/THI5-like" evidence="5">
    <location>
        <begin position="95"/>
        <end position="270"/>
    </location>
</feature>
<accession>A0AAU2VKZ8</accession>
<dbReference type="AlphaFoldDB" id="A0AAU2VKZ8"/>
<reference evidence="6" key="1">
    <citation type="submission" date="2022-10" db="EMBL/GenBank/DDBJ databases">
        <title>The complete genomes of actinobacterial strains from the NBC collection.</title>
        <authorList>
            <person name="Joergensen T.S."/>
            <person name="Alvarez Arevalo M."/>
            <person name="Sterndorff E.B."/>
            <person name="Faurdal D."/>
            <person name="Vuksanovic O."/>
            <person name="Mourched A.-S."/>
            <person name="Charusanti P."/>
            <person name="Shaw S."/>
            <person name="Blin K."/>
            <person name="Weber T."/>
        </authorList>
    </citation>
    <scope>NUCLEOTIDE SEQUENCE</scope>
    <source>
        <strain evidence="6">NBC_00008</strain>
    </source>
</reference>
<evidence type="ECO:0000256" key="3">
    <source>
        <dbReference type="ARBA" id="ARBA00022729"/>
    </source>
</evidence>
<keyword evidence="3 4" id="KW-0732">Signal</keyword>
<evidence type="ECO:0000256" key="2">
    <source>
        <dbReference type="ARBA" id="ARBA00010742"/>
    </source>
</evidence>
<dbReference type="InterPro" id="IPR006311">
    <property type="entry name" value="TAT_signal"/>
</dbReference>
<dbReference type="Pfam" id="PF09084">
    <property type="entry name" value="NMT1"/>
    <property type="match status" value="1"/>
</dbReference>
<feature type="chain" id="PRO_5044018762" evidence="4">
    <location>
        <begin position="29"/>
        <end position="355"/>
    </location>
</feature>
<feature type="signal peptide" evidence="4">
    <location>
        <begin position="1"/>
        <end position="28"/>
    </location>
</feature>
<proteinExistence type="inferred from homology"/>
<organism evidence="6">
    <name type="scientific">Streptomyces sp. NBC_00008</name>
    <dbReference type="NCBI Taxonomy" id="2903610"/>
    <lineage>
        <taxon>Bacteria</taxon>
        <taxon>Bacillati</taxon>
        <taxon>Actinomycetota</taxon>
        <taxon>Actinomycetes</taxon>
        <taxon>Kitasatosporales</taxon>
        <taxon>Streptomycetaceae</taxon>
        <taxon>Streptomyces</taxon>
    </lineage>
</organism>
<dbReference type="Gene3D" id="3.40.190.10">
    <property type="entry name" value="Periplasmic binding protein-like II"/>
    <property type="match status" value="2"/>
</dbReference>
<comment type="subcellular location">
    <subcellularLocation>
        <location evidence="1">Periplasm</location>
    </subcellularLocation>
</comment>
<dbReference type="SUPFAM" id="SSF53850">
    <property type="entry name" value="Periplasmic binding protein-like II"/>
    <property type="match status" value="1"/>
</dbReference>
<name>A0AAU2VKZ8_9ACTN</name>
<dbReference type="InterPro" id="IPR015168">
    <property type="entry name" value="SsuA/THI5"/>
</dbReference>
<dbReference type="PANTHER" id="PTHR30024:SF47">
    <property type="entry name" value="TAURINE-BINDING PERIPLASMIC PROTEIN"/>
    <property type="match status" value="1"/>
</dbReference>
<evidence type="ECO:0000259" key="5">
    <source>
        <dbReference type="Pfam" id="PF09084"/>
    </source>
</evidence>
<sequence>MPFNDTHRTVGRRSFLALTGATAIGALAACSPQAETVASSAPTGRLPSGAPPPGTKLSIAVRTTQLQLGPAGLGKDLPFTVSDWPNLNAGPDIIQGFRAHSIDLAVNAGIPPIQAQAIGVGAKIVAVQVRNRPNYVFATAPGSDIRSAADFRGRKIGFSQGQAQGVVVLRALKRAGLANKEVELVALPSTQFLTALQSGQVDVAPLGEPTLTKYLTQYGKDGARGIRTDVVDLLTVLWAPDEVLNDKAKAAAVRSFVPLWARGVAWAWENTDTWIDTYYVKDQGVTREDGKRIVASLRQPRFPVSWDKAIAWEQETADLMAEGGFVPEQDVAGLFDRRFEGLAAEAVPARYRETS</sequence>
<evidence type="ECO:0000256" key="1">
    <source>
        <dbReference type="ARBA" id="ARBA00004418"/>
    </source>
</evidence>
<dbReference type="GO" id="GO:0042597">
    <property type="term" value="C:periplasmic space"/>
    <property type="evidence" value="ECO:0007669"/>
    <property type="project" value="UniProtKB-SubCell"/>
</dbReference>
<protein>
    <submittedName>
        <fullName evidence="6">ABC transporter substrate-binding protein</fullName>
    </submittedName>
</protein>
<dbReference type="PANTHER" id="PTHR30024">
    <property type="entry name" value="ALIPHATIC SULFONATES-BINDING PROTEIN-RELATED"/>
    <property type="match status" value="1"/>
</dbReference>
<evidence type="ECO:0000313" key="6">
    <source>
        <dbReference type="EMBL" id="WTW67793.1"/>
    </source>
</evidence>
<dbReference type="EMBL" id="CP108313">
    <property type="protein sequence ID" value="WTW67793.1"/>
    <property type="molecule type" value="Genomic_DNA"/>
</dbReference>
<evidence type="ECO:0000256" key="4">
    <source>
        <dbReference type="SAM" id="SignalP"/>
    </source>
</evidence>